<reference evidence="1" key="1">
    <citation type="journal article" date="2020" name="Fungal Divers.">
        <title>Resolving the Mortierellaceae phylogeny through synthesis of multi-gene phylogenetics and phylogenomics.</title>
        <authorList>
            <person name="Vandepol N."/>
            <person name="Liber J."/>
            <person name="Desiro A."/>
            <person name="Na H."/>
            <person name="Kennedy M."/>
            <person name="Barry K."/>
            <person name="Grigoriev I.V."/>
            <person name="Miller A.N."/>
            <person name="O'Donnell K."/>
            <person name="Stajich J.E."/>
            <person name="Bonito G."/>
        </authorList>
    </citation>
    <scope>NUCLEOTIDE SEQUENCE</scope>
    <source>
        <strain evidence="1">NVP60</strain>
    </source>
</reference>
<keyword evidence="2" id="KW-1185">Reference proteome</keyword>
<organism evidence="1 2">
    <name type="scientific">Linnemannia gamsii</name>
    <dbReference type="NCBI Taxonomy" id="64522"/>
    <lineage>
        <taxon>Eukaryota</taxon>
        <taxon>Fungi</taxon>
        <taxon>Fungi incertae sedis</taxon>
        <taxon>Mucoromycota</taxon>
        <taxon>Mortierellomycotina</taxon>
        <taxon>Mortierellomycetes</taxon>
        <taxon>Mortierellales</taxon>
        <taxon>Mortierellaceae</taxon>
        <taxon>Linnemannia</taxon>
    </lineage>
</organism>
<dbReference type="AlphaFoldDB" id="A0A9P6QNP8"/>
<sequence length="208" mass="23078">MALTEQHAADSFFQTTHARVDSKLHSDSSSEKVDDLSFASSLQRPLTSGLRRCAGTRDLTSIRPNVNYCAKVSVEYMMGDPSTPFHSLSWKPVVGTDKSSEDVLVDNLETVCRFKKTLYTQLYPNAEEGSQDTWPELTLYRKTGDSGSFEAIEGDQEALYMFALKDGDQIVLLVNETEDGGRTGLGRDSVAQWVQAIRAQSEFEAMDS</sequence>
<gene>
    <name evidence="1" type="ORF">BGZ97_006734</name>
</gene>
<proteinExistence type="predicted"/>
<dbReference type="Proteomes" id="UP000823405">
    <property type="component" value="Unassembled WGS sequence"/>
</dbReference>
<name>A0A9P6QNP8_9FUNG</name>
<evidence type="ECO:0000313" key="1">
    <source>
        <dbReference type="EMBL" id="KAG0288548.1"/>
    </source>
</evidence>
<protein>
    <submittedName>
        <fullName evidence="1">Uncharacterized protein</fullName>
    </submittedName>
</protein>
<dbReference type="EMBL" id="JAAAIN010002993">
    <property type="protein sequence ID" value="KAG0288548.1"/>
    <property type="molecule type" value="Genomic_DNA"/>
</dbReference>
<dbReference type="OrthoDB" id="2388626at2759"/>
<accession>A0A9P6QNP8</accession>
<comment type="caution">
    <text evidence="1">The sequence shown here is derived from an EMBL/GenBank/DDBJ whole genome shotgun (WGS) entry which is preliminary data.</text>
</comment>
<evidence type="ECO:0000313" key="2">
    <source>
        <dbReference type="Proteomes" id="UP000823405"/>
    </source>
</evidence>